<comment type="caution">
    <text evidence="4">The sequence shown here is derived from an EMBL/GenBank/DDBJ whole genome shotgun (WGS) entry which is preliminary data.</text>
</comment>
<dbReference type="PANTHER" id="PTHR30069:SF29">
    <property type="entry name" value="HEMOGLOBIN AND HEMOGLOBIN-HAPTOGLOBIN-BINDING PROTEIN 1-RELATED"/>
    <property type="match status" value="1"/>
</dbReference>
<dbReference type="RefSeq" id="WP_337716976.1">
    <property type="nucleotide sequence ID" value="NZ_JBBEUB010000005.1"/>
</dbReference>
<dbReference type="InterPro" id="IPR012910">
    <property type="entry name" value="Plug_dom"/>
</dbReference>
<dbReference type="InterPro" id="IPR037066">
    <property type="entry name" value="Plug_dom_sf"/>
</dbReference>
<accession>A0ABU8NNI3</accession>
<proteinExistence type="inferred from homology"/>
<dbReference type="InterPro" id="IPR023997">
    <property type="entry name" value="TonB-dep_OMP_SusC/RagA_CS"/>
</dbReference>
<dbReference type="NCBIfam" id="TIGR04056">
    <property type="entry name" value="OMP_RagA_SusC"/>
    <property type="match status" value="1"/>
</dbReference>
<dbReference type="EMBL" id="JBBEUB010000005">
    <property type="protein sequence ID" value="MEJ2903810.1"/>
    <property type="molecule type" value="Genomic_DNA"/>
</dbReference>
<dbReference type="Gene3D" id="2.60.40.1120">
    <property type="entry name" value="Carboxypeptidase-like, regulatory domain"/>
    <property type="match status" value="1"/>
</dbReference>
<protein>
    <submittedName>
        <fullName evidence="4">SusC/RagA family TonB-linked outer membrane protein</fullName>
    </submittedName>
</protein>
<reference evidence="4 5" key="1">
    <citation type="submission" date="2024-03" db="EMBL/GenBank/DDBJ databases">
        <title>Sequence of Lycoming College Course Isolates.</title>
        <authorList>
            <person name="Plotts O."/>
            <person name="Newman J."/>
        </authorList>
    </citation>
    <scope>NUCLEOTIDE SEQUENCE [LARGE SCALE GENOMIC DNA]</scope>
    <source>
        <strain evidence="4 5">CJB-3</strain>
    </source>
</reference>
<dbReference type="InterPro" id="IPR008969">
    <property type="entry name" value="CarboxyPept-like_regulatory"/>
</dbReference>
<dbReference type="PROSITE" id="PS52016">
    <property type="entry name" value="TONB_DEPENDENT_REC_3"/>
    <property type="match status" value="1"/>
</dbReference>
<feature type="domain" description="TonB-dependent receptor plug" evidence="3">
    <location>
        <begin position="134"/>
        <end position="235"/>
    </location>
</feature>
<evidence type="ECO:0000259" key="3">
    <source>
        <dbReference type="Pfam" id="PF07715"/>
    </source>
</evidence>
<dbReference type="PANTHER" id="PTHR30069">
    <property type="entry name" value="TONB-DEPENDENT OUTER MEMBRANE RECEPTOR"/>
    <property type="match status" value="1"/>
</dbReference>
<organism evidence="4 5">
    <name type="scientific">Pedobacter panaciterrae</name>
    <dbReference type="NCBI Taxonomy" id="363849"/>
    <lineage>
        <taxon>Bacteria</taxon>
        <taxon>Pseudomonadati</taxon>
        <taxon>Bacteroidota</taxon>
        <taxon>Sphingobacteriia</taxon>
        <taxon>Sphingobacteriales</taxon>
        <taxon>Sphingobacteriaceae</taxon>
        <taxon>Pedobacter</taxon>
    </lineage>
</organism>
<dbReference type="Pfam" id="PF07715">
    <property type="entry name" value="Plug"/>
    <property type="match status" value="1"/>
</dbReference>
<name>A0ABU8NNI3_9SPHI</name>
<sequence length="1061" mass="118976">MKKLILKRFVLFEQALLRKHYPVFLLLITLVLLSRESVHAQQKTITGTVTFQQKPLTGVSVKLKGANTGMSTNEQGKYTVSLPTGRGVLVFTYIGFLTKEVIVEGGTTINVELEEDKQQLTEVVVTGYGTQKRESITGAISTVTSKDLEKVHGGSQVSTGLAGKLPGVTFRMPDGRPGGGATIQVRNMGNPLFVIDGIQQDKRQFDNLAPSDIESITVLKDASAAVYGVRAANGVVVVTTKRGSRGEKNVINIDTYAGFQNWSRFPDVVNDSYEWYLGKADAEMNNGGTTTVTKEELAKYKEGTAPGYQSFNWKDFIVQKNAPLYQQAINATGGSDRINYYFSGTNMFQYSVLGREFTYGRKNINANMDANITDRLKVGIGINGWNEVRDNPGIPGGDDYNLPRAAILWNRPWERPYANDNPDYINDIGHNESNWAYNNKKYGGYSNDRRRYGSARFNAQYQIPYIKGLVAQGSYSYGLEDRLHDGHEYTYKTYTYNPTDDTYKATGGSINPWRERRTQKIEKNNYQVGLNYNNTFGKHTVGGLLISERYDVRDKEVFVHAVPATNVLPLIYFNTTDTYNDRDDQQARIGYIGKINYNYANKYYLEFSGRRDASWKFAPDKRVGFFPSVSGGWRITEEKFMKSLLGENSKLNDLKIRASYGVLGDDDNGILPTDYLAGYNYNQNGYGILDGNPIIGSRDKGKPILNISWFKSKILDIGADFTMFNNKLIGSVDYFKRLRTGLRGTKYDIVLPSEIGFNLSDENINKDEQAGGEISLAYNGSAGAVTFSVGGNVGYARSKFTASYKPIFFNSWDQYRNSAEGRYKNLFWAYDVVGQFQSQEEINNYPINIDGQGNKTLLPGDLIYKDLNGDGKIDGYDERPLGYGRSADGTNQPIINGGFNFSVAWKGFDFAADFSIGSMYSYNQENEIRRGFSYNSGALNTILTDRWRRADAFDLNSEWIPGKYPALRFNVNSASSVNKNSIFWLHNVTAIRARTLELGYSLPKSLIGKINIQKARLFVNGYNLFSIDNLSKYKVDSEVQDTNGLQYPQNSFVNMGINLTL</sequence>
<dbReference type="Pfam" id="PF13715">
    <property type="entry name" value="CarbopepD_reg_2"/>
    <property type="match status" value="1"/>
</dbReference>
<dbReference type="NCBIfam" id="TIGR04057">
    <property type="entry name" value="SusC_RagA_signa"/>
    <property type="match status" value="1"/>
</dbReference>
<dbReference type="Gene3D" id="2.170.130.10">
    <property type="entry name" value="TonB-dependent receptor, plug domain"/>
    <property type="match status" value="1"/>
</dbReference>
<keyword evidence="2" id="KW-0813">Transport</keyword>
<evidence type="ECO:0000256" key="2">
    <source>
        <dbReference type="PROSITE-ProRule" id="PRU01360"/>
    </source>
</evidence>
<keyword evidence="2" id="KW-1134">Transmembrane beta strand</keyword>
<dbReference type="Proteomes" id="UP001378956">
    <property type="component" value="Unassembled WGS sequence"/>
</dbReference>
<evidence type="ECO:0000256" key="1">
    <source>
        <dbReference type="ARBA" id="ARBA00022729"/>
    </source>
</evidence>
<dbReference type="SUPFAM" id="SSF56935">
    <property type="entry name" value="Porins"/>
    <property type="match status" value="1"/>
</dbReference>
<evidence type="ECO:0000313" key="5">
    <source>
        <dbReference type="Proteomes" id="UP001378956"/>
    </source>
</evidence>
<keyword evidence="2" id="KW-0998">Cell outer membrane</keyword>
<gene>
    <name evidence="4" type="ORF">WAE58_15295</name>
</gene>
<keyword evidence="1" id="KW-0732">Signal</keyword>
<comment type="subcellular location">
    <subcellularLocation>
        <location evidence="2">Cell outer membrane</location>
        <topology evidence="2">Multi-pass membrane protein</topology>
    </subcellularLocation>
</comment>
<dbReference type="InterPro" id="IPR023996">
    <property type="entry name" value="TonB-dep_OMP_SusC/RagA"/>
</dbReference>
<dbReference type="SUPFAM" id="SSF49464">
    <property type="entry name" value="Carboxypeptidase regulatory domain-like"/>
    <property type="match status" value="1"/>
</dbReference>
<keyword evidence="5" id="KW-1185">Reference proteome</keyword>
<keyword evidence="2" id="KW-0812">Transmembrane</keyword>
<evidence type="ECO:0000313" key="4">
    <source>
        <dbReference type="EMBL" id="MEJ2903810.1"/>
    </source>
</evidence>
<comment type="similarity">
    <text evidence="2">Belongs to the TonB-dependent receptor family.</text>
</comment>
<keyword evidence="2" id="KW-0472">Membrane</keyword>
<dbReference type="InterPro" id="IPR039426">
    <property type="entry name" value="TonB-dep_rcpt-like"/>
</dbReference>